<name>A0A420HW93_9PEZI</name>
<evidence type="ECO:0000313" key="2">
    <source>
        <dbReference type="Proteomes" id="UP000286134"/>
    </source>
</evidence>
<comment type="caution">
    <text evidence="1">The sequence shown here is derived from an EMBL/GenBank/DDBJ whole genome shotgun (WGS) entry which is preliminary data.</text>
</comment>
<dbReference type="Proteomes" id="UP000286134">
    <property type="component" value="Unassembled WGS sequence"/>
</dbReference>
<dbReference type="AlphaFoldDB" id="A0A420HW93"/>
<protein>
    <submittedName>
        <fullName evidence="1">Uncharacterized protein</fullName>
    </submittedName>
</protein>
<evidence type="ECO:0000313" key="1">
    <source>
        <dbReference type="EMBL" id="RKF61687.1"/>
    </source>
</evidence>
<organism evidence="1 2">
    <name type="scientific">Erysiphe neolycopersici</name>
    <dbReference type="NCBI Taxonomy" id="212602"/>
    <lineage>
        <taxon>Eukaryota</taxon>
        <taxon>Fungi</taxon>
        <taxon>Dikarya</taxon>
        <taxon>Ascomycota</taxon>
        <taxon>Pezizomycotina</taxon>
        <taxon>Leotiomycetes</taxon>
        <taxon>Erysiphales</taxon>
        <taxon>Erysiphaceae</taxon>
        <taxon>Erysiphe</taxon>
    </lineage>
</organism>
<reference evidence="1 2" key="1">
    <citation type="journal article" date="2018" name="BMC Genomics">
        <title>Comparative genome analyses reveal sequence features reflecting distinct modes of host-adaptation between dicot and monocot powdery mildew.</title>
        <authorList>
            <person name="Wu Y."/>
            <person name="Ma X."/>
            <person name="Pan Z."/>
            <person name="Kale S.D."/>
            <person name="Song Y."/>
            <person name="King H."/>
            <person name="Zhang Q."/>
            <person name="Presley C."/>
            <person name="Deng X."/>
            <person name="Wei C.I."/>
            <person name="Xiao S."/>
        </authorList>
    </citation>
    <scope>NUCLEOTIDE SEQUENCE [LARGE SCALE GENOMIC DNA]</scope>
    <source>
        <strain evidence="1">UMSG2</strain>
    </source>
</reference>
<sequence>MSIYFPSIILSRFKNIQKTFSYCEGIINVLKLREFTVSMMSVKRGKILRFGRALLTPLNVDGDENQKADKFSFQKIFKTKHSKATYSVRG</sequence>
<accession>A0A420HW93</accession>
<gene>
    <name evidence="1" type="ORF">OnM2_039046</name>
</gene>
<dbReference type="EMBL" id="MCFK01003978">
    <property type="protein sequence ID" value="RKF61687.1"/>
    <property type="molecule type" value="Genomic_DNA"/>
</dbReference>
<proteinExistence type="predicted"/>
<keyword evidence="2" id="KW-1185">Reference proteome</keyword>